<dbReference type="Pfam" id="PF01431">
    <property type="entry name" value="Peptidase_M13"/>
    <property type="match status" value="1"/>
</dbReference>
<keyword evidence="13" id="KW-1185">Reference proteome</keyword>
<dbReference type="GO" id="GO:0046872">
    <property type="term" value="F:metal ion binding"/>
    <property type="evidence" value="ECO:0007669"/>
    <property type="project" value="UniProtKB-KW"/>
</dbReference>
<evidence type="ECO:0000313" key="13">
    <source>
        <dbReference type="Proteomes" id="UP000011668"/>
    </source>
</evidence>
<evidence type="ECO:0000256" key="3">
    <source>
        <dbReference type="ARBA" id="ARBA00022670"/>
    </source>
</evidence>
<dbReference type="InterPro" id="IPR018497">
    <property type="entry name" value="Peptidase_M13_C"/>
</dbReference>
<keyword evidence="9" id="KW-0472">Membrane</keyword>
<dbReference type="PANTHER" id="PTHR11733">
    <property type="entry name" value="ZINC METALLOPROTEASE FAMILY M13 NEPRILYSIN-RELATED"/>
    <property type="match status" value="1"/>
</dbReference>
<comment type="caution">
    <text evidence="12">The sequence shown here is derived from an EMBL/GenBank/DDBJ whole genome shotgun (WGS) entry which is preliminary data.</text>
</comment>
<dbReference type="GO" id="GO:0005886">
    <property type="term" value="C:plasma membrane"/>
    <property type="evidence" value="ECO:0007669"/>
    <property type="project" value="TreeGrafter"/>
</dbReference>
<keyword evidence="4" id="KW-0479">Metal-binding</keyword>
<keyword evidence="6" id="KW-0862">Zinc</keyword>
<dbReference type="PANTHER" id="PTHR11733:SF167">
    <property type="entry name" value="FI17812P1-RELATED"/>
    <property type="match status" value="1"/>
</dbReference>
<keyword evidence="9" id="KW-1133">Transmembrane helix</keyword>
<dbReference type="InterPro" id="IPR042089">
    <property type="entry name" value="Peptidase_M13_dom_2"/>
</dbReference>
<dbReference type="InterPro" id="IPR024079">
    <property type="entry name" value="MetalloPept_cat_dom_sf"/>
</dbReference>
<name>L8X614_THACA</name>
<evidence type="ECO:0000259" key="10">
    <source>
        <dbReference type="Pfam" id="PF01431"/>
    </source>
</evidence>
<dbReference type="Gene3D" id="3.40.390.10">
    <property type="entry name" value="Collagenase (Catalytic Domain)"/>
    <property type="match status" value="2"/>
</dbReference>
<gene>
    <name evidence="12" type="ORF">AG1IA_01502</name>
</gene>
<accession>L8X614</accession>
<dbReference type="HOGENOM" id="CLU_006187_2_0_1"/>
<evidence type="ECO:0000259" key="11">
    <source>
        <dbReference type="Pfam" id="PF05649"/>
    </source>
</evidence>
<dbReference type="GO" id="GO:0016485">
    <property type="term" value="P:protein processing"/>
    <property type="evidence" value="ECO:0007669"/>
    <property type="project" value="TreeGrafter"/>
</dbReference>
<feature type="domain" description="Peptidase M13 N-terminal" evidence="11">
    <location>
        <begin position="213"/>
        <end position="645"/>
    </location>
</feature>
<keyword evidence="3" id="KW-0645">Protease</keyword>
<evidence type="ECO:0000256" key="2">
    <source>
        <dbReference type="ARBA" id="ARBA00007357"/>
    </source>
</evidence>
<evidence type="ECO:0000256" key="5">
    <source>
        <dbReference type="ARBA" id="ARBA00022801"/>
    </source>
</evidence>
<dbReference type="OMA" id="YCSHARP"/>
<dbReference type="InterPro" id="IPR000718">
    <property type="entry name" value="Peptidase_M13"/>
</dbReference>
<dbReference type="AlphaFoldDB" id="L8X614"/>
<dbReference type="SUPFAM" id="SSF55486">
    <property type="entry name" value="Metalloproteases ('zincins'), catalytic domain"/>
    <property type="match status" value="2"/>
</dbReference>
<feature type="transmembrane region" description="Helical" evidence="9">
    <location>
        <begin position="44"/>
        <end position="70"/>
    </location>
</feature>
<evidence type="ECO:0000313" key="12">
    <source>
        <dbReference type="EMBL" id="ELU44473.1"/>
    </source>
</evidence>
<dbReference type="PROSITE" id="PS51885">
    <property type="entry name" value="NEPRILYSIN"/>
    <property type="match status" value="1"/>
</dbReference>
<protein>
    <submittedName>
        <fullName evidence="12">Endothelin-converting enzyme 1</fullName>
    </submittedName>
</protein>
<comment type="similarity">
    <text evidence="2">Belongs to the peptidase M13 family.</text>
</comment>
<dbReference type="EMBL" id="AFRT01000304">
    <property type="protein sequence ID" value="ELU44473.1"/>
    <property type="molecule type" value="Genomic_DNA"/>
</dbReference>
<evidence type="ECO:0000256" key="9">
    <source>
        <dbReference type="SAM" id="Phobius"/>
    </source>
</evidence>
<proteinExistence type="inferred from homology"/>
<evidence type="ECO:0000256" key="7">
    <source>
        <dbReference type="ARBA" id="ARBA00023049"/>
    </source>
</evidence>
<keyword evidence="7" id="KW-0482">Metalloprotease</keyword>
<sequence length="1093" mass="120077">MEARASTDQEAAPLLVGSENGDDHSVNAKSSLWDRFSRGMHEPVSVLTAFLLILCLLLLILASVFAGLFAGAQHRISELQPGETVTVTSVVTETDFPKVTTPGTTEKITTTATATITATTTLHAPVPTNSPLPCLTPECIVVASSIISSLNTSHDPCDSFYNYARYKMAAGLQAILCPLTSLSTASLMILRPTTKYVNHGRCKTYPTKLLALQRIIQSILDLPVPKHSNSPDSITLSKLKGLYESCVNEPLLDKIGARPLLEVVQTVKNLLNDDLKSPIYKGPGRKYSVPAPSEEEEEPRRVTVEGLTAAVAYLHSRSIDVLFGFGIDGDAGLDPDLMTLQFSQGGTGLPSKEYYDDEDVVKAYTEAINAILLAIDEESSPESVHWYTKPAQWVEGAISKAWDLATGDESELVPKDSVWPPWPWPPWNDPKHGDEKPKERAERLAKGVVKFETRLAEAGLDLDILWGQPFETYNPTNLTDLAAALTSIDFPSYFSTFTPRAFPSRVIVSYPEYPSKLNAIIGSTDYDIIEAYLVARASLELGSHLGTSTAVWKAVRGLQETLQGLKKGVVGDRGEWCLGKVEEALGFAAGRFYVQKAFGGDSRKKAENVISAFKDSLNNVKWMDHESSKAAYEKATAIRIKVGYPTSPNTTSDASIAAYYGAVKISNDEFFENMLSARAVENFRAWLQLGRRRDLGAWEMIPSEVNAYFNPPENSLVFPAGILQPPFFEKDWPLYMQYGAFGSVAAHELTHAFDSSGRLYNQKGKLEEWWTNKTSEQFDERAACYSKQYSEYTVEDGKGGKVHLNGNLTLGENLADSGVIQAYRAWKSASTSDLDFTLPGLNYTHEQLFWISFGRIWATKAKPAFAVSVQRARTDPHSPGQYRVDGTLSNIPAFAEAFGCKKGTKRKELEGPGVWQGAYITITTENWCGTSYIGVPIGQGTQLDWGIWYQPGGSCSPSSCADTELEECLFDSGSGLRSSRSASRKLRAMKMRTFLGLITFIKSVTRFLRVSSCDTSESTRLCTLSIGCERASIRASKQCLHGIPPFRTCTTQQISNTIRPKCFVSHGIDYPKYPRGNGPQIGRIVLGNGAIVH</sequence>
<evidence type="ECO:0000256" key="1">
    <source>
        <dbReference type="ARBA" id="ARBA00001947"/>
    </source>
</evidence>
<evidence type="ECO:0000256" key="6">
    <source>
        <dbReference type="ARBA" id="ARBA00022833"/>
    </source>
</evidence>
<feature type="region of interest" description="Disordered" evidence="8">
    <location>
        <begin position="1"/>
        <end position="23"/>
    </location>
</feature>
<dbReference type="CDD" id="cd08662">
    <property type="entry name" value="M13"/>
    <property type="match status" value="1"/>
</dbReference>
<dbReference type="Proteomes" id="UP000011668">
    <property type="component" value="Unassembled WGS sequence"/>
</dbReference>
<comment type="cofactor">
    <cofactor evidence="1">
        <name>Zn(2+)</name>
        <dbReference type="ChEBI" id="CHEBI:29105"/>
    </cofactor>
</comment>
<dbReference type="InterPro" id="IPR008753">
    <property type="entry name" value="Peptidase_M13_N"/>
</dbReference>
<dbReference type="Gene3D" id="1.10.1380.10">
    <property type="entry name" value="Neutral endopeptidase , domain2"/>
    <property type="match status" value="1"/>
</dbReference>
<dbReference type="PRINTS" id="PR00786">
    <property type="entry name" value="NEPRILYSIN"/>
</dbReference>
<reference evidence="12 13" key="1">
    <citation type="journal article" date="2013" name="Nat. Commun.">
        <title>The evolution and pathogenic mechanisms of the rice sheath blight pathogen.</title>
        <authorList>
            <person name="Zheng A."/>
            <person name="Lin R."/>
            <person name="Xu L."/>
            <person name="Qin P."/>
            <person name="Tang C."/>
            <person name="Ai P."/>
            <person name="Zhang D."/>
            <person name="Liu Y."/>
            <person name="Sun Z."/>
            <person name="Feng H."/>
            <person name="Wang Y."/>
            <person name="Chen Y."/>
            <person name="Liang X."/>
            <person name="Fu R."/>
            <person name="Li Q."/>
            <person name="Zhang J."/>
            <person name="Yu X."/>
            <person name="Xie Z."/>
            <person name="Ding L."/>
            <person name="Guan P."/>
            <person name="Tang J."/>
            <person name="Liang Y."/>
            <person name="Wang S."/>
            <person name="Deng Q."/>
            <person name="Li S."/>
            <person name="Zhu J."/>
            <person name="Wang L."/>
            <person name="Liu H."/>
            <person name="Li P."/>
        </authorList>
    </citation>
    <scope>NUCLEOTIDE SEQUENCE [LARGE SCALE GENOMIC DNA]</scope>
    <source>
        <strain evidence="13">AG-1 IA</strain>
    </source>
</reference>
<evidence type="ECO:0000256" key="4">
    <source>
        <dbReference type="ARBA" id="ARBA00022723"/>
    </source>
</evidence>
<dbReference type="GO" id="GO:0004222">
    <property type="term" value="F:metalloendopeptidase activity"/>
    <property type="evidence" value="ECO:0007669"/>
    <property type="project" value="InterPro"/>
</dbReference>
<dbReference type="Pfam" id="PF05649">
    <property type="entry name" value="Peptidase_M13_N"/>
    <property type="match status" value="1"/>
</dbReference>
<dbReference type="OrthoDB" id="6475849at2759"/>
<keyword evidence="9" id="KW-0812">Transmembrane</keyword>
<organism evidence="12 13">
    <name type="scientific">Thanatephorus cucumeris (strain AG1-IA)</name>
    <name type="common">Rice sheath blight fungus</name>
    <name type="synonym">Rhizoctonia solani</name>
    <dbReference type="NCBI Taxonomy" id="983506"/>
    <lineage>
        <taxon>Eukaryota</taxon>
        <taxon>Fungi</taxon>
        <taxon>Dikarya</taxon>
        <taxon>Basidiomycota</taxon>
        <taxon>Agaricomycotina</taxon>
        <taxon>Agaricomycetes</taxon>
        <taxon>Cantharellales</taxon>
        <taxon>Ceratobasidiaceae</taxon>
        <taxon>Rhizoctonia</taxon>
        <taxon>Rhizoctonia solani AG-1</taxon>
    </lineage>
</organism>
<keyword evidence="5" id="KW-0378">Hydrolase</keyword>
<feature type="domain" description="Peptidase M13 C-terminal" evidence="10">
    <location>
        <begin position="706"/>
        <end position="905"/>
    </location>
</feature>
<evidence type="ECO:0000256" key="8">
    <source>
        <dbReference type="SAM" id="MobiDB-lite"/>
    </source>
</evidence>
<dbReference type="STRING" id="983506.L8X614"/>